<protein>
    <submittedName>
        <fullName evidence="15">TonB-dependent receptor</fullName>
    </submittedName>
</protein>
<evidence type="ECO:0000259" key="13">
    <source>
        <dbReference type="Pfam" id="PF00593"/>
    </source>
</evidence>
<dbReference type="EMBL" id="NXLW01000001">
    <property type="protein sequence ID" value="RDU73680.1"/>
    <property type="molecule type" value="Genomic_DNA"/>
</dbReference>
<comment type="subcellular location">
    <subcellularLocation>
        <location evidence="1 10">Cell outer membrane</location>
        <topology evidence="1 10">Multi-pass membrane protein</topology>
    </subcellularLocation>
</comment>
<accession>A0A3D8J8R8</accession>
<dbReference type="PANTHER" id="PTHR30069">
    <property type="entry name" value="TONB-DEPENDENT OUTER MEMBRANE RECEPTOR"/>
    <property type="match status" value="1"/>
</dbReference>
<dbReference type="InterPro" id="IPR012910">
    <property type="entry name" value="Plug_dom"/>
</dbReference>
<dbReference type="PANTHER" id="PTHR30069:SF29">
    <property type="entry name" value="HEMOGLOBIN AND HEMOGLOBIN-HAPTOGLOBIN-BINDING PROTEIN 1-RELATED"/>
    <property type="match status" value="1"/>
</dbReference>
<evidence type="ECO:0000256" key="4">
    <source>
        <dbReference type="ARBA" id="ARBA00022692"/>
    </source>
</evidence>
<keyword evidence="16" id="KW-1185">Reference proteome</keyword>
<feature type="domain" description="TonB-dependent receptor plug" evidence="14">
    <location>
        <begin position="60"/>
        <end position="164"/>
    </location>
</feature>
<keyword evidence="6 11" id="KW-0798">TonB box</keyword>
<evidence type="ECO:0000256" key="2">
    <source>
        <dbReference type="ARBA" id="ARBA00022448"/>
    </source>
</evidence>
<proteinExistence type="inferred from homology"/>
<keyword evidence="3 10" id="KW-1134">Transmembrane beta strand</keyword>
<evidence type="ECO:0000256" key="12">
    <source>
        <dbReference type="SAM" id="SignalP"/>
    </source>
</evidence>
<dbReference type="Proteomes" id="UP000256424">
    <property type="component" value="Unassembled WGS sequence"/>
</dbReference>
<organism evidence="15 16">
    <name type="scientific">Helicobacter aurati</name>
    <dbReference type="NCBI Taxonomy" id="137778"/>
    <lineage>
        <taxon>Bacteria</taxon>
        <taxon>Pseudomonadati</taxon>
        <taxon>Campylobacterota</taxon>
        <taxon>Epsilonproteobacteria</taxon>
        <taxon>Campylobacterales</taxon>
        <taxon>Helicobacteraceae</taxon>
        <taxon>Helicobacter</taxon>
    </lineage>
</organism>
<evidence type="ECO:0000256" key="1">
    <source>
        <dbReference type="ARBA" id="ARBA00004571"/>
    </source>
</evidence>
<evidence type="ECO:0000256" key="7">
    <source>
        <dbReference type="ARBA" id="ARBA00023136"/>
    </source>
</evidence>
<sequence>MNKILILPLIFSQAVFALDSDTNNVQQNNSTQKQSNITSKHSWLLDNLIATGSPLASDTSKIPGNVSTVDKEHITQLPNQKAADIVKKLAGVTVQRDVGFNPRPAIKIRGINYGTLIMLDDVILSDLEGENRILNQISLYDIERVEVARGAFSSLYGTNAMGGVINFITSMPTTLQLEAIAGYGSEFQENTADKNTLRFYASIGNAFLNKRLRTKISGSFNSSEGYASFPTYPNIAGSPDNSVSITQTGWFTDKEGRKIIGDGGRRDTTIWDMRAKAEYDTGDTGMLSGMFSISNHSYDFKNFTSYLRDSNGNVVDKVNGKDYFVGSGWGGMGSYTHILGNLSYQHEFDESFLKVSLSTVNLLSFWQDADNNNGGDRFGGAGTSQDINTSSNYLDILYNFSINDKHSLATALQFRYLYLLQENYQLTNWRQDSNLLGLPALPNRQGKSTRAYGSHAVVASTYANISSQWLDNLSTNLGLRYDYWQNFRSFARGDSLNVNPDSKPLQTSQFSPKASINYNIFPFWLLRAGIGSGFRMPTLREAYPPNSHGIWQANADLKPEVGISFEVGSELRNQYIDLSIYYFQTELFDMIYRSGAGTQANPRIFRNAGYGRINGVEVSVAIPIYDMGNWGSLNIEGNYTLTNAKVLKNNADTNSIGKQLPEVPLHVGNIALHLLPAKTFTSSKKSQIIDKEGTTQKPPYRSGLYMSIWAYFTSAFFDDSNNSPVLSQTFGHHEAQFTLNTKVGYLFDKGLDLSAQFLNITNNRYYDFYRVAGASFYIQARYKWGKA</sequence>
<dbReference type="RefSeq" id="WP_104762513.1">
    <property type="nucleotide sequence ID" value="NZ_FZPM01000005.1"/>
</dbReference>
<feature type="domain" description="TonB-dependent receptor-like beta-barrel" evidence="13">
    <location>
        <begin position="292"/>
        <end position="760"/>
    </location>
</feature>
<feature type="signal peptide" evidence="12">
    <location>
        <begin position="1"/>
        <end position="17"/>
    </location>
</feature>
<dbReference type="InterPro" id="IPR039426">
    <property type="entry name" value="TonB-dep_rcpt-like"/>
</dbReference>
<evidence type="ECO:0000256" key="9">
    <source>
        <dbReference type="ARBA" id="ARBA00023237"/>
    </source>
</evidence>
<dbReference type="Gene3D" id="2.40.170.20">
    <property type="entry name" value="TonB-dependent receptor, beta-barrel domain"/>
    <property type="match status" value="1"/>
</dbReference>
<evidence type="ECO:0000256" key="11">
    <source>
        <dbReference type="RuleBase" id="RU003357"/>
    </source>
</evidence>
<dbReference type="GO" id="GO:0044718">
    <property type="term" value="P:siderophore transmembrane transport"/>
    <property type="evidence" value="ECO:0007669"/>
    <property type="project" value="TreeGrafter"/>
</dbReference>
<dbReference type="SUPFAM" id="SSF56935">
    <property type="entry name" value="Porins"/>
    <property type="match status" value="1"/>
</dbReference>
<dbReference type="PROSITE" id="PS52016">
    <property type="entry name" value="TONB_DEPENDENT_REC_3"/>
    <property type="match status" value="1"/>
</dbReference>
<evidence type="ECO:0000259" key="14">
    <source>
        <dbReference type="Pfam" id="PF07715"/>
    </source>
</evidence>
<dbReference type="InterPro" id="IPR036942">
    <property type="entry name" value="Beta-barrel_TonB_sf"/>
</dbReference>
<reference evidence="15 16" key="1">
    <citation type="submission" date="2018-04" db="EMBL/GenBank/DDBJ databases">
        <title>Novel Campyloabacter and Helicobacter Species and Strains.</title>
        <authorList>
            <person name="Mannion A.J."/>
            <person name="Shen Z."/>
            <person name="Fox J.G."/>
        </authorList>
    </citation>
    <scope>NUCLEOTIDE SEQUENCE [LARGE SCALE GENOMIC DNA]</scope>
    <source>
        <strain evidence="15 16">MIT 97-5075</strain>
    </source>
</reference>
<keyword evidence="5 12" id="KW-0732">Signal</keyword>
<keyword evidence="7 10" id="KW-0472">Membrane</keyword>
<evidence type="ECO:0000256" key="3">
    <source>
        <dbReference type="ARBA" id="ARBA00022452"/>
    </source>
</evidence>
<name>A0A3D8J8R8_9HELI</name>
<comment type="caution">
    <text evidence="15">The sequence shown here is derived from an EMBL/GenBank/DDBJ whole genome shotgun (WGS) entry which is preliminary data.</text>
</comment>
<gene>
    <name evidence="15" type="ORF">CQA66_00380</name>
</gene>
<keyword evidence="8 15" id="KW-0675">Receptor</keyword>
<evidence type="ECO:0000313" key="15">
    <source>
        <dbReference type="EMBL" id="RDU73680.1"/>
    </source>
</evidence>
<keyword evidence="2 10" id="KW-0813">Transport</keyword>
<dbReference type="OrthoDB" id="5389752at2"/>
<dbReference type="InterPro" id="IPR037066">
    <property type="entry name" value="Plug_dom_sf"/>
</dbReference>
<dbReference type="GO" id="GO:0009279">
    <property type="term" value="C:cell outer membrane"/>
    <property type="evidence" value="ECO:0007669"/>
    <property type="project" value="UniProtKB-SubCell"/>
</dbReference>
<dbReference type="InterPro" id="IPR000531">
    <property type="entry name" value="Beta-barrel_TonB"/>
</dbReference>
<dbReference type="AlphaFoldDB" id="A0A3D8J8R8"/>
<evidence type="ECO:0000256" key="8">
    <source>
        <dbReference type="ARBA" id="ARBA00023170"/>
    </source>
</evidence>
<evidence type="ECO:0000256" key="5">
    <source>
        <dbReference type="ARBA" id="ARBA00022729"/>
    </source>
</evidence>
<feature type="chain" id="PRO_5017719519" evidence="12">
    <location>
        <begin position="18"/>
        <end position="787"/>
    </location>
</feature>
<dbReference type="Pfam" id="PF00593">
    <property type="entry name" value="TonB_dep_Rec_b-barrel"/>
    <property type="match status" value="1"/>
</dbReference>
<keyword evidence="4 10" id="KW-0812">Transmembrane</keyword>
<dbReference type="GO" id="GO:0015344">
    <property type="term" value="F:siderophore uptake transmembrane transporter activity"/>
    <property type="evidence" value="ECO:0007669"/>
    <property type="project" value="TreeGrafter"/>
</dbReference>
<evidence type="ECO:0000313" key="16">
    <source>
        <dbReference type="Proteomes" id="UP000256424"/>
    </source>
</evidence>
<comment type="similarity">
    <text evidence="10 11">Belongs to the TonB-dependent receptor family.</text>
</comment>
<keyword evidence="9 10" id="KW-0998">Cell outer membrane</keyword>
<evidence type="ECO:0000256" key="10">
    <source>
        <dbReference type="PROSITE-ProRule" id="PRU01360"/>
    </source>
</evidence>
<dbReference type="Gene3D" id="2.170.130.10">
    <property type="entry name" value="TonB-dependent receptor, plug domain"/>
    <property type="match status" value="1"/>
</dbReference>
<evidence type="ECO:0000256" key="6">
    <source>
        <dbReference type="ARBA" id="ARBA00023077"/>
    </source>
</evidence>
<dbReference type="Pfam" id="PF07715">
    <property type="entry name" value="Plug"/>
    <property type="match status" value="1"/>
</dbReference>